<evidence type="ECO:0000313" key="2">
    <source>
        <dbReference type="Proteomes" id="UP001174934"/>
    </source>
</evidence>
<dbReference type="Proteomes" id="UP001174934">
    <property type="component" value="Unassembled WGS sequence"/>
</dbReference>
<keyword evidence="2" id="KW-1185">Reference proteome</keyword>
<reference evidence="1" key="1">
    <citation type="submission" date="2023-06" db="EMBL/GenBank/DDBJ databases">
        <title>Genome-scale phylogeny and comparative genomics of the fungal order Sordariales.</title>
        <authorList>
            <consortium name="Lawrence Berkeley National Laboratory"/>
            <person name="Hensen N."/>
            <person name="Bonometti L."/>
            <person name="Westerberg I."/>
            <person name="Brannstrom I.O."/>
            <person name="Guillou S."/>
            <person name="Cros-Aarteil S."/>
            <person name="Calhoun S."/>
            <person name="Haridas S."/>
            <person name="Kuo A."/>
            <person name="Mondo S."/>
            <person name="Pangilinan J."/>
            <person name="Riley R."/>
            <person name="LaButti K."/>
            <person name="Andreopoulos B."/>
            <person name="Lipzen A."/>
            <person name="Chen C."/>
            <person name="Yanf M."/>
            <person name="Daum C."/>
            <person name="Ng V."/>
            <person name="Clum A."/>
            <person name="Steindorff A."/>
            <person name="Ohm R."/>
            <person name="Martin F."/>
            <person name="Silar P."/>
            <person name="Natvig D."/>
            <person name="Lalanne C."/>
            <person name="Gautier V."/>
            <person name="Ament-velasquez S.L."/>
            <person name="Kruys A."/>
            <person name="Hutchinson M.I."/>
            <person name="Powell A.J."/>
            <person name="Barry K."/>
            <person name="Miller A.N."/>
            <person name="Grigoriev I.V."/>
            <person name="Debuchy R."/>
            <person name="Gladieux P."/>
            <person name="Thoren M.H."/>
            <person name="Johannesson H."/>
        </authorList>
    </citation>
    <scope>NUCLEOTIDE SEQUENCE</scope>
    <source>
        <strain evidence="1">SMH3391-2</strain>
    </source>
</reference>
<protein>
    <submittedName>
        <fullName evidence="1">Uncharacterized protein</fullName>
    </submittedName>
</protein>
<dbReference type="AlphaFoldDB" id="A0AA39WUU3"/>
<gene>
    <name evidence="1" type="ORF">B0T17DRAFT_309198</name>
</gene>
<name>A0AA39WUU3_9PEZI</name>
<proteinExistence type="predicted"/>
<organism evidence="1 2">
    <name type="scientific">Bombardia bombarda</name>
    <dbReference type="NCBI Taxonomy" id="252184"/>
    <lineage>
        <taxon>Eukaryota</taxon>
        <taxon>Fungi</taxon>
        <taxon>Dikarya</taxon>
        <taxon>Ascomycota</taxon>
        <taxon>Pezizomycotina</taxon>
        <taxon>Sordariomycetes</taxon>
        <taxon>Sordariomycetidae</taxon>
        <taxon>Sordariales</taxon>
        <taxon>Lasiosphaeriaceae</taxon>
        <taxon>Bombardia</taxon>
    </lineage>
</organism>
<sequence length="118" mass="13050">MSISCSPFHHSPCVECLCVCAGSMGSFGHIKLCPTGQGDCGQCPRWERARHTVCPLTSQSRTVERYRKRTLQLLCVDGCACVMFCQHGCHDASVTSYLDPLLSKPNRNPSYVQRGNLQ</sequence>
<evidence type="ECO:0000313" key="1">
    <source>
        <dbReference type="EMBL" id="KAK0622014.1"/>
    </source>
</evidence>
<accession>A0AA39WUU3</accession>
<dbReference type="EMBL" id="JAULSR010000004">
    <property type="protein sequence ID" value="KAK0622014.1"/>
    <property type="molecule type" value="Genomic_DNA"/>
</dbReference>
<comment type="caution">
    <text evidence="1">The sequence shown here is derived from an EMBL/GenBank/DDBJ whole genome shotgun (WGS) entry which is preliminary data.</text>
</comment>